<feature type="coiled-coil region" evidence="1">
    <location>
        <begin position="127"/>
        <end position="187"/>
    </location>
</feature>
<evidence type="ECO:0000256" key="1">
    <source>
        <dbReference type="SAM" id="Coils"/>
    </source>
</evidence>
<sequence>RDAMETVTEESIAVAETPARHVHFDAPTVTVEKSTATGLTPHPSRSTASRRVTVSPAVSGRYTVDKASRARRSLPPTTIESSPVAGGAEIACSPYRDVLNARIERRKRNSHLSEEVGAVGEHDANERDQARQQVQTMEARAEEIELELDLQRQFGIDANSEGREDKMSDLEEELARLMPEIARLRAKYSLEFMYDGANDEDVHGIQDDELVLDSSMDLAYPSLSSKVETTTAITTTSTASSQNNLPDTRWEAERASFEQAIMRLEREAGDAKAAYEILRIELESLGFPGIDSTTILHSIRESFRQIRLRVTNLLPNQISQVTNNSQLLTLVVDNVETLLGSTHEQQKTMVKFEEINIELKRQINGLLNNLADAEVRREHLERQWRELDVDNEEKDKRIVDLEAELGELQGEQESDQQLLREREERLAILETEKEHHILSIERLGVALENYRAEEAKLQQLISKMEKDHNASMSKVDKAYKKDVVAFEAQLASEQGKRLLIEEEADRKTTLITELELRIEKDQTEHDNLRSQLVKLQEDYELEKAHGTGLTNDLQEKDYYISELEERVEAAEADLADLNANLEQLKKNLESERRQREAAETELEASNAEVDTLNEKLHAAGLQANELRQKLFGLQMDKEKVIRELEEAAAERDEQYQNDIGAEIARREEALNLAASRNVTIGKLEEELSISETTMRTLLAERDIVISAQEETIAERQSVIDQLTTTLEATNLASAEYKRKTEAQIALLQTAISDLNETVASRTAIIQTLELAAADAAEIADLHHALFSERQRVSSLEASVASLEQRISNEAGNYLNLSAARDNDVAALQALIAQKEAEIDRLATSAINVDAAYLAERQGKDSQIETLTLVADTRLTTLTDRYRALTLSSQQAMHDMQVQLGEAAARADALGEDFVAQSTRALEEVEKMDAVVETQGKKVRVRETVTVKKVGRSSRRAAAEQREEEEAAGAGAEMLA</sequence>
<feature type="region of interest" description="Disordered" evidence="2">
    <location>
        <begin position="949"/>
        <end position="975"/>
    </location>
</feature>
<keyword evidence="4" id="KW-1185">Reference proteome</keyword>
<reference evidence="3 4" key="1">
    <citation type="submission" date="2017-03" db="EMBL/GenBank/DDBJ databases">
        <title>Genomes of endolithic fungi from Antarctica.</title>
        <authorList>
            <person name="Coleine C."/>
            <person name="Masonjones S."/>
            <person name="Stajich J.E."/>
        </authorList>
    </citation>
    <scope>NUCLEOTIDE SEQUENCE [LARGE SCALE GENOMIC DNA]</scope>
    <source>
        <strain evidence="3 4">CCFEE 5187</strain>
    </source>
</reference>
<feature type="non-terminal residue" evidence="3">
    <location>
        <position position="1"/>
    </location>
</feature>
<feature type="compositionally biased region" description="Basic and acidic residues" evidence="2">
    <location>
        <begin position="589"/>
        <end position="598"/>
    </location>
</feature>
<organism evidence="3 4">
    <name type="scientific">Cryomyces minteri</name>
    <dbReference type="NCBI Taxonomy" id="331657"/>
    <lineage>
        <taxon>Eukaryota</taxon>
        <taxon>Fungi</taxon>
        <taxon>Dikarya</taxon>
        <taxon>Ascomycota</taxon>
        <taxon>Pezizomycotina</taxon>
        <taxon>Dothideomycetes</taxon>
        <taxon>Dothideomycetes incertae sedis</taxon>
        <taxon>Cryomyces</taxon>
    </lineage>
</organism>
<evidence type="ECO:0000313" key="4">
    <source>
        <dbReference type="Proteomes" id="UP000308768"/>
    </source>
</evidence>
<feature type="coiled-coil region" evidence="1">
    <location>
        <begin position="349"/>
        <end position="411"/>
    </location>
</feature>
<evidence type="ECO:0000313" key="3">
    <source>
        <dbReference type="EMBL" id="TKA51602.1"/>
    </source>
</evidence>
<dbReference type="Proteomes" id="UP000308768">
    <property type="component" value="Unassembled WGS sequence"/>
</dbReference>
<dbReference type="EMBL" id="NAJN01002522">
    <property type="protein sequence ID" value="TKA51602.1"/>
    <property type="molecule type" value="Genomic_DNA"/>
</dbReference>
<protein>
    <submittedName>
        <fullName evidence="3">Uncharacterized protein</fullName>
    </submittedName>
</protein>
<gene>
    <name evidence="3" type="ORF">B0A49_12406</name>
</gene>
<accession>A0A4U0VR85</accession>
<keyword evidence="1" id="KW-0175">Coiled coil</keyword>
<evidence type="ECO:0000256" key="2">
    <source>
        <dbReference type="SAM" id="MobiDB-lite"/>
    </source>
</evidence>
<dbReference type="STRING" id="331657.A0A4U0VR85"/>
<dbReference type="OrthoDB" id="3532430at2759"/>
<name>A0A4U0VR85_9PEZI</name>
<proteinExistence type="predicted"/>
<dbReference type="AlphaFoldDB" id="A0A4U0VR85"/>
<feature type="region of interest" description="Disordered" evidence="2">
    <location>
        <begin position="589"/>
        <end position="608"/>
    </location>
</feature>
<feature type="coiled-coil region" evidence="1">
    <location>
        <begin position="440"/>
        <end position="467"/>
    </location>
</feature>
<feature type="coiled-coil region" evidence="1">
    <location>
        <begin position="247"/>
        <end position="281"/>
    </location>
</feature>
<comment type="caution">
    <text evidence="3">The sequence shown here is derived from an EMBL/GenBank/DDBJ whole genome shotgun (WGS) entry which is preliminary data.</text>
</comment>